<feature type="transmembrane region" description="Helical" evidence="8">
    <location>
        <begin position="197"/>
        <end position="217"/>
    </location>
</feature>
<dbReference type="Pfam" id="PF03222">
    <property type="entry name" value="Trp_Tyr_perm"/>
    <property type="match status" value="1"/>
</dbReference>
<dbReference type="PANTHER" id="PTHR32195">
    <property type="entry name" value="OS07G0662800 PROTEIN"/>
    <property type="match status" value="1"/>
</dbReference>
<dbReference type="GO" id="GO:0003333">
    <property type="term" value="P:amino acid transmembrane transport"/>
    <property type="evidence" value="ECO:0007669"/>
    <property type="project" value="InterPro"/>
</dbReference>
<dbReference type="OrthoDB" id="2781034at2"/>
<comment type="subcellular location">
    <subcellularLocation>
        <location evidence="1">Cell inner membrane</location>
        <topology evidence="1">Multi-pass membrane protein</topology>
    </subcellularLocation>
</comment>
<feature type="transmembrane region" description="Helical" evidence="8">
    <location>
        <begin position="320"/>
        <end position="340"/>
    </location>
</feature>
<evidence type="ECO:0000256" key="3">
    <source>
        <dbReference type="ARBA" id="ARBA00022475"/>
    </source>
</evidence>
<sequence>MEYVRELDTRAAGTAATQSALKVHRLTFMEAAMLVVGSTIGSGVLGLAYASRLAGWPVPFVWLVVAGIFSGISMLYVAETALRTQEPLQLSGLAEKYVGRIGSWLIFFSVGATSFCSLIAYTAGCGRILSECTGLTPELAGILFAAAATVVVWGGLKVTGVAEKFLSLGMIIMLLLLAGASVVSARVPLADIFYTHWAHAVPVFNIAVFCYAVQYIVPELARGFTHAPQKLVPSILTGMGISFLILASVPLSVFLMLPVAEITEVASLSWGRALQPDIFFFLVNAFAFCAMLTSFWAISESFLTNMVNRLHLASEGAVKGRALCLAVIVIPPVFLASGNLVGFVNALFSAGTFGGIIMSVLPVFMLRQARRQGNRQPCWQCGRIASLPVQLLVVALFSGAGIYALCSLAGLLPPAW</sequence>
<protein>
    <submittedName>
        <fullName evidence="9">Aromatic amino acid transporter</fullName>
    </submittedName>
</protein>
<dbReference type="GeneID" id="92716965"/>
<accession>A0A8D4UVK3</accession>
<feature type="transmembrane region" description="Helical" evidence="8">
    <location>
        <begin position="31"/>
        <end position="50"/>
    </location>
</feature>
<dbReference type="Proteomes" id="UP000320585">
    <property type="component" value="Chromosome"/>
</dbReference>
<keyword evidence="2" id="KW-0813">Transport</keyword>
<feature type="transmembrane region" description="Helical" evidence="8">
    <location>
        <begin position="165"/>
        <end position="185"/>
    </location>
</feature>
<dbReference type="InterPro" id="IPR018227">
    <property type="entry name" value="Amino_acid_transport_2"/>
</dbReference>
<evidence type="ECO:0000256" key="8">
    <source>
        <dbReference type="SAM" id="Phobius"/>
    </source>
</evidence>
<organism evidence="9 10">
    <name type="scientific">Dialister hominis</name>
    <dbReference type="NCBI Taxonomy" id="2582419"/>
    <lineage>
        <taxon>Bacteria</taxon>
        <taxon>Bacillati</taxon>
        <taxon>Bacillota</taxon>
        <taxon>Negativicutes</taxon>
        <taxon>Veillonellales</taxon>
        <taxon>Veillonellaceae</taxon>
        <taxon>Dialister</taxon>
    </lineage>
</organism>
<feature type="transmembrane region" description="Helical" evidence="8">
    <location>
        <begin position="56"/>
        <end position="77"/>
    </location>
</feature>
<dbReference type="KEGG" id="dho:Dia5BBH33_17480"/>
<feature type="transmembrane region" description="Helical" evidence="8">
    <location>
        <begin position="238"/>
        <end position="258"/>
    </location>
</feature>
<feature type="transmembrane region" description="Helical" evidence="8">
    <location>
        <begin position="278"/>
        <end position="299"/>
    </location>
</feature>
<name>A0A8D4UVK3_9FIRM</name>
<dbReference type="RefSeq" id="WP_022382731.1">
    <property type="nucleotide sequence ID" value="NZ_AP019697.1"/>
</dbReference>
<dbReference type="EMBL" id="AP019697">
    <property type="protein sequence ID" value="BBK25813.1"/>
    <property type="molecule type" value="Genomic_DNA"/>
</dbReference>
<keyword evidence="4" id="KW-0997">Cell inner membrane</keyword>
<keyword evidence="3" id="KW-1003">Cell membrane</keyword>
<feature type="transmembrane region" description="Helical" evidence="8">
    <location>
        <begin position="97"/>
        <end position="123"/>
    </location>
</feature>
<evidence type="ECO:0000256" key="2">
    <source>
        <dbReference type="ARBA" id="ARBA00022448"/>
    </source>
</evidence>
<dbReference type="AlphaFoldDB" id="A0A8D4UVK3"/>
<evidence type="ECO:0000256" key="1">
    <source>
        <dbReference type="ARBA" id="ARBA00004429"/>
    </source>
</evidence>
<feature type="transmembrane region" description="Helical" evidence="8">
    <location>
        <begin position="346"/>
        <end position="366"/>
    </location>
</feature>
<keyword evidence="7 8" id="KW-0472">Membrane</keyword>
<keyword evidence="5 8" id="KW-0812">Transmembrane</keyword>
<feature type="transmembrane region" description="Helical" evidence="8">
    <location>
        <begin position="387"/>
        <end position="412"/>
    </location>
</feature>
<dbReference type="Gene3D" id="1.20.1740.10">
    <property type="entry name" value="Amino acid/polyamine transporter I"/>
    <property type="match status" value="1"/>
</dbReference>
<dbReference type="PANTHER" id="PTHR32195:SF26">
    <property type="entry name" value="TRYPTOPHAN OR TYROSINE TRANSPORTER PROTEIN"/>
    <property type="match status" value="1"/>
</dbReference>
<dbReference type="GO" id="GO:0005886">
    <property type="term" value="C:plasma membrane"/>
    <property type="evidence" value="ECO:0007669"/>
    <property type="project" value="UniProtKB-SubCell"/>
</dbReference>
<evidence type="ECO:0000313" key="9">
    <source>
        <dbReference type="EMBL" id="BBK25813.1"/>
    </source>
</evidence>
<feature type="transmembrane region" description="Helical" evidence="8">
    <location>
        <begin position="135"/>
        <end position="153"/>
    </location>
</feature>
<evidence type="ECO:0000256" key="4">
    <source>
        <dbReference type="ARBA" id="ARBA00022519"/>
    </source>
</evidence>
<evidence type="ECO:0000256" key="6">
    <source>
        <dbReference type="ARBA" id="ARBA00022989"/>
    </source>
</evidence>
<reference evidence="10" key="1">
    <citation type="submission" date="2019-05" db="EMBL/GenBank/DDBJ databases">
        <title>Complete genome sequencing of Dialister sp. strain 5BBH33.</title>
        <authorList>
            <person name="Sakamoto M."/>
            <person name="Murakami T."/>
            <person name="Mori H."/>
        </authorList>
    </citation>
    <scope>NUCLEOTIDE SEQUENCE [LARGE SCALE GENOMIC DNA]</scope>
    <source>
        <strain evidence="10">5BBH33</strain>
    </source>
</reference>
<keyword evidence="10" id="KW-1185">Reference proteome</keyword>
<evidence type="ECO:0000256" key="5">
    <source>
        <dbReference type="ARBA" id="ARBA00022692"/>
    </source>
</evidence>
<keyword evidence="6 8" id="KW-1133">Transmembrane helix</keyword>
<proteinExistence type="predicted"/>
<gene>
    <name evidence="9" type="ORF">Dia5BBH33_17480</name>
</gene>
<evidence type="ECO:0000256" key="7">
    <source>
        <dbReference type="ARBA" id="ARBA00023136"/>
    </source>
</evidence>
<evidence type="ECO:0000313" key="10">
    <source>
        <dbReference type="Proteomes" id="UP000320585"/>
    </source>
</evidence>